<evidence type="ECO:0000256" key="4">
    <source>
        <dbReference type="ARBA" id="ARBA00022598"/>
    </source>
</evidence>
<keyword evidence="10" id="KW-0460">Magnesium</keyword>
<evidence type="ECO:0000259" key="19">
    <source>
        <dbReference type="PROSITE" id="PS50172"/>
    </source>
</evidence>
<evidence type="ECO:0000259" key="18">
    <source>
        <dbReference type="PROSITE" id="PS50160"/>
    </source>
</evidence>
<comment type="caution">
    <text evidence="20">The sequence shown here is derived from an EMBL/GenBank/DDBJ whole genome shotgun (WGS) entry which is preliminary data.</text>
</comment>
<dbReference type="STRING" id="106004.A0A1Y2G4E4"/>
<keyword evidence="6" id="KW-0677">Repeat</keyword>
<keyword evidence="5" id="KW-0479">Metal-binding</keyword>
<keyword evidence="7 15" id="KW-0547">Nucleotide-binding</keyword>
<dbReference type="EMBL" id="MCGR01000004">
    <property type="protein sequence ID" value="ORY90116.1"/>
    <property type="molecule type" value="Genomic_DNA"/>
</dbReference>
<dbReference type="Pfam" id="PF04679">
    <property type="entry name" value="DNA_ligase_A_C"/>
    <property type="match status" value="1"/>
</dbReference>
<dbReference type="CDD" id="cd07903">
    <property type="entry name" value="Adenylation_DNA_ligase_IV"/>
    <property type="match status" value="1"/>
</dbReference>
<dbReference type="InterPro" id="IPR016059">
    <property type="entry name" value="DNA_ligase_ATP-dep_CS"/>
</dbReference>
<dbReference type="GO" id="GO:0032807">
    <property type="term" value="C:DNA ligase IV complex"/>
    <property type="evidence" value="ECO:0007669"/>
    <property type="project" value="TreeGrafter"/>
</dbReference>
<dbReference type="PANTHER" id="PTHR45997">
    <property type="entry name" value="DNA LIGASE 4"/>
    <property type="match status" value="1"/>
</dbReference>
<dbReference type="PROSITE" id="PS50160">
    <property type="entry name" value="DNA_LIGASE_A3"/>
    <property type="match status" value="1"/>
</dbReference>
<evidence type="ECO:0000256" key="9">
    <source>
        <dbReference type="ARBA" id="ARBA00022840"/>
    </source>
</evidence>
<dbReference type="InParanoid" id="A0A1Y2G4E4"/>
<dbReference type="Pfam" id="PF16589">
    <property type="entry name" value="BRCT_2"/>
    <property type="match status" value="1"/>
</dbReference>
<feature type="domain" description="ATP-dependent DNA ligase family profile" evidence="18">
    <location>
        <begin position="267"/>
        <end position="398"/>
    </location>
</feature>
<dbReference type="InterPro" id="IPR012309">
    <property type="entry name" value="DNA_ligase_ATP-dep_C"/>
</dbReference>
<evidence type="ECO:0000256" key="5">
    <source>
        <dbReference type="ARBA" id="ARBA00022723"/>
    </source>
</evidence>
<feature type="region of interest" description="Disordered" evidence="17">
    <location>
        <begin position="518"/>
        <end position="542"/>
    </location>
</feature>
<evidence type="ECO:0000256" key="14">
    <source>
        <dbReference type="ARBA" id="ARBA00034003"/>
    </source>
</evidence>
<comment type="cofactor">
    <cofactor evidence="1">
        <name>Mg(2+)</name>
        <dbReference type="ChEBI" id="CHEBI:18420"/>
    </cofactor>
</comment>
<dbReference type="InterPro" id="IPR044125">
    <property type="entry name" value="Adenylation_DNA_ligase_IV"/>
</dbReference>
<feature type="compositionally biased region" description="Acidic residues" evidence="17">
    <location>
        <begin position="681"/>
        <end position="693"/>
    </location>
</feature>
<dbReference type="Gene3D" id="3.40.50.10190">
    <property type="entry name" value="BRCT domain"/>
    <property type="match status" value="2"/>
</dbReference>
<dbReference type="Pfam" id="PF01068">
    <property type="entry name" value="DNA_ligase_A_M"/>
    <property type="match status" value="1"/>
</dbReference>
<evidence type="ECO:0000313" key="20">
    <source>
        <dbReference type="EMBL" id="ORY90116.1"/>
    </source>
</evidence>
<comment type="subcellular location">
    <subcellularLocation>
        <location evidence="2">Nucleus</location>
    </subcellularLocation>
</comment>
<dbReference type="PANTHER" id="PTHR45997:SF1">
    <property type="entry name" value="DNA LIGASE 4"/>
    <property type="match status" value="1"/>
</dbReference>
<evidence type="ECO:0000256" key="8">
    <source>
        <dbReference type="ARBA" id="ARBA00022763"/>
    </source>
</evidence>
<sequence length="900" mass="101896">MTIDDVNETLDALSRTTWNRFAPGSGKEEEDKKKAPKVLEKQAKILKECIAKMTPMEMKWFIRIILRDLKVGVSERTVFGALHPDAMHLFNTCSDIKKVCWTLWDPDYRLLDKQKDVSLNSVFKPMLSWRAKRDLSSIITHMHSHRPPQLSQPRNKGDERNPFWCSEEEFIIEEKLDGERMQLHKMGGEYRYWSRKGTDYTNAYGANPGEGSLTPYIHETFAEGVEEVILDGEMLVWDPRLKKCVPFGTLKTFSKESSFGPFDPRPCFKVFDILYIKTPTSGPKTFLTTPLFERKGLLQQVFLPLPGIIEFVQVGKGVGSKDLSRSLKRIVEERGEGLVVKHPWSNYHLGGRENVWIKLKPDYMDELAETISGLVVGAYWGEGNRGGFHSSFLIGLRDDSKPYVDGQPHYQSFCKVGSGFSHADYDWLGRNVKDKWRNFDRKKLPSWFSTVNEFPDQLIKPSDSFIVEIKAAEIVPGKDYACGMTLRFPRAKYIKKKDEEIRDKLEESFSLQTVKDLGKRPKRMSGKEDLSGKKRAKFSKTSSKPKYISKPITDYENKSEIFKGLKFYVHNLKHLDKTREFIDKNAMQKLILEHGGDFGQRIPEPSPNRVVIASEWKGVHNKAGAKDADVLLESWVLESIQQGRLLPKVKRFYVRATPSTEASAEYNAMEDDGSPAAADLGSDEEEEEDDEPSPPEPELIDSKPDHAAIEAAFSALHIKPQEEVENEVTKARNEKEDASDYAASSDDDDDDDEPETEEEDFEEGFTGAGAGLGAGEGDVQFYGEDTFDQLVAYFDLSELAQANGLEMPKGNVEEGDKNLLEARAAFTSNGGIATDNLLDPKLTHIIVNTDLDNEDRRKMMIRLTSEPRFRKMVTYLWITESVEGAESGGVGPIDEADYKG</sequence>
<dbReference type="InterPro" id="IPR036420">
    <property type="entry name" value="BRCT_dom_sf"/>
</dbReference>
<dbReference type="PROSITE" id="PS50172">
    <property type="entry name" value="BRCT"/>
    <property type="match status" value="2"/>
</dbReference>
<accession>A0A1Y2G4E4</accession>
<dbReference type="InterPro" id="IPR029710">
    <property type="entry name" value="LIG4"/>
</dbReference>
<dbReference type="GO" id="GO:0006303">
    <property type="term" value="P:double-strand break repair via nonhomologous end joining"/>
    <property type="evidence" value="ECO:0007669"/>
    <property type="project" value="TreeGrafter"/>
</dbReference>
<dbReference type="EC" id="6.5.1.1" evidence="15"/>
<name>A0A1Y2G4E4_9BASI</name>
<dbReference type="NCBIfam" id="TIGR00574">
    <property type="entry name" value="dnl1"/>
    <property type="match status" value="1"/>
</dbReference>
<dbReference type="Gene3D" id="3.30.470.30">
    <property type="entry name" value="DNA ligase/mRNA capping enzyme"/>
    <property type="match status" value="1"/>
</dbReference>
<dbReference type="Gene3D" id="2.40.50.140">
    <property type="entry name" value="Nucleic acid-binding proteins"/>
    <property type="match status" value="1"/>
</dbReference>
<dbReference type="GO" id="GO:0003677">
    <property type="term" value="F:DNA binding"/>
    <property type="evidence" value="ECO:0007669"/>
    <property type="project" value="InterPro"/>
</dbReference>
<feature type="domain" description="BRCT" evidence="19">
    <location>
        <begin position="830"/>
        <end position="883"/>
    </location>
</feature>
<keyword evidence="8 15" id="KW-0227">DNA damage</keyword>
<dbReference type="SUPFAM" id="SSF56091">
    <property type="entry name" value="DNA ligase/mRNA capping enzyme, catalytic domain"/>
    <property type="match status" value="1"/>
</dbReference>
<evidence type="ECO:0000256" key="16">
    <source>
        <dbReference type="RuleBase" id="RU004196"/>
    </source>
</evidence>
<evidence type="ECO:0000313" key="21">
    <source>
        <dbReference type="Proteomes" id="UP000193467"/>
    </source>
</evidence>
<dbReference type="GO" id="GO:0071897">
    <property type="term" value="P:DNA biosynthetic process"/>
    <property type="evidence" value="ECO:0007669"/>
    <property type="project" value="InterPro"/>
</dbReference>
<feature type="compositionally biased region" description="Acidic residues" evidence="17">
    <location>
        <begin position="745"/>
        <end position="763"/>
    </location>
</feature>
<dbReference type="AlphaFoldDB" id="A0A1Y2G4E4"/>
<dbReference type="PROSITE" id="PS00697">
    <property type="entry name" value="DNA_LIGASE_A1"/>
    <property type="match status" value="1"/>
</dbReference>
<dbReference type="InterPro" id="IPR000977">
    <property type="entry name" value="DNA_ligase_ATP-dep"/>
</dbReference>
<evidence type="ECO:0000256" key="6">
    <source>
        <dbReference type="ARBA" id="ARBA00022737"/>
    </source>
</evidence>
<gene>
    <name evidence="20" type="ORF">BCR35DRAFT_299658</name>
</gene>
<feature type="region of interest" description="Disordered" evidence="17">
    <location>
        <begin position="660"/>
        <end position="702"/>
    </location>
</feature>
<keyword evidence="11 15" id="KW-0233">DNA recombination</keyword>
<feature type="region of interest" description="Disordered" evidence="17">
    <location>
        <begin position="715"/>
        <end position="777"/>
    </location>
</feature>
<dbReference type="InterPro" id="IPR012310">
    <property type="entry name" value="DNA_ligase_ATP-dep_cent"/>
</dbReference>
<dbReference type="Proteomes" id="UP000193467">
    <property type="component" value="Unassembled WGS sequence"/>
</dbReference>
<dbReference type="FunCoup" id="A0A1Y2G4E4">
    <property type="interactions" value="236"/>
</dbReference>
<keyword evidence="13" id="KW-0539">Nucleus</keyword>
<dbReference type="SUPFAM" id="SSF50249">
    <property type="entry name" value="Nucleic acid-binding proteins"/>
    <property type="match status" value="1"/>
</dbReference>
<feature type="domain" description="BRCT" evidence="19">
    <location>
        <begin position="557"/>
        <end position="653"/>
    </location>
</feature>
<evidence type="ECO:0000256" key="13">
    <source>
        <dbReference type="ARBA" id="ARBA00023242"/>
    </source>
</evidence>
<dbReference type="Pfam" id="PF04675">
    <property type="entry name" value="DNA_ligase_A_N"/>
    <property type="match status" value="1"/>
</dbReference>
<protein>
    <recommendedName>
        <fullName evidence="15">DNA ligase</fullName>
        <ecNumber evidence="15">6.5.1.1</ecNumber>
    </recommendedName>
</protein>
<dbReference type="InterPro" id="IPR001357">
    <property type="entry name" value="BRCT_dom"/>
</dbReference>
<evidence type="ECO:0000256" key="3">
    <source>
        <dbReference type="ARBA" id="ARBA00007572"/>
    </source>
</evidence>
<dbReference type="GO" id="GO:0005524">
    <property type="term" value="F:ATP binding"/>
    <property type="evidence" value="ECO:0007669"/>
    <property type="project" value="UniProtKB-KW"/>
</dbReference>
<dbReference type="InterPro" id="IPR036599">
    <property type="entry name" value="DNA_ligase_N_sf"/>
</dbReference>
<evidence type="ECO:0000256" key="7">
    <source>
        <dbReference type="ARBA" id="ARBA00022741"/>
    </source>
</evidence>
<comment type="catalytic activity">
    <reaction evidence="14 15">
        <text>ATP + (deoxyribonucleotide)n-3'-hydroxyl + 5'-phospho-(deoxyribonucleotide)m = (deoxyribonucleotide)n+m + AMP + diphosphate.</text>
        <dbReference type="EC" id="6.5.1.1"/>
    </reaction>
</comment>
<evidence type="ECO:0000256" key="17">
    <source>
        <dbReference type="SAM" id="MobiDB-lite"/>
    </source>
</evidence>
<evidence type="ECO:0000256" key="11">
    <source>
        <dbReference type="ARBA" id="ARBA00023172"/>
    </source>
</evidence>
<dbReference type="InterPro" id="IPR012340">
    <property type="entry name" value="NA-bd_OB-fold"/>
</dbReference>
<evidence type="ECO:0000256" key="12">
    <source>
        <dbReference type="ARBA" id="ARBA00023204"/>
    </source>
</evidence>
<dbReference type="GO" id="GO:0003910">
    <property type="term" value="F:DNA ligase (ATP) activity"/>
    <property type="evidence" value="ECO:0007669"/>
    <property type="project" value="UniProtKB-EC"/>
</dbReference>
<reference evidence="20 21" key="1">
    <citation type="submission" date="2016-07" db="EMBL/GenBank/DDBJ databases">
        <title>Pervasive Adenine N6-methylation of Active Genes in Fungi.</title>
        <authorList>
            <consortium name="DOE Joint Genome Institute"/>
            <person name="Mondo S.J."/>
            <person name="Dannebaum R.O."/>
            <person name="Kuo R.C."/>
            <person name="Labutti K."/>
            <person name="Haridas S."/>
            <person name="Kuo A."/>
            <person name="Salamov A."/>
            <person name="Ahrendt S.R."/>
            <person name="Lipzen A."/>
            <person name="Sullivan W."/>
            <person name="Andreopoulos W.B."/>
            <person name="Clum A."/>
            <person name="Lindquist E."/>
            <person name="Daum C."/>
            <person name="Ramamoorthy G.K."/>
            <person name="Gryganskyi A."/>
            <person name="Culley D."/>
            <person name="Magnuson J.K."/>
            <person name="James T.Y."/>
            <person name="O'Malley M.A."/>
            <person name="Stajich J.E."/>
            <person name="Spatafora J.W."/>
            <person name="Visel A."/>
            <person name="Grigoriev I.V."/>
        </authorList>
    </citation>
    <scope>NUCLEOTIDE SEQUENCE [LARGE SCALE GENOMIC DNA]</scope>
    <source>
        <strain evidence="20 21">62-1032</strain>
    </source>
</reference>
<dbReference type="InterPro" id="IPR012308">
    <property type="entry name" value="DNA_ligase_ATP-dep_N"/>
</dbReference>
<dbReference type="GO" id="GO:0006310">
    <property type="term" value="P:DNA recombination"/>
    <property type="evidence" value="ECO:0007669"/>
    <property type="project" value="UniProtKB-KW"/>
</dbReference>
<keyword evidence="4 15" id="KW-0436">Ligase</keyword>
<proteinExistence type="inferred from homology"/>
<evidence type="ECO:0000256" key="2">
    <source>
        <dbReference type="ARBA" id="ARBA00004123"/>
    </source>
</evidence>
<comment type="similarity">
    <text evidence="3 16">Belongs to the ATP-dependent DNA ligase family.</text>
</comment>
<dbReference type="GO" id="GO:0046872">
    <property type="term" value="F:metal ion binding"/>
    <property type="evidence" value="ECO:0007669"/>
    <property type="project" value="UniProtKB-KW"/>
</dbReference>
<evidence type="ECO:0000256" key="10">
    <source>
        <dbReference type="ARBA" id="ARBA00022842"/>
    </source>
</evidence>
<dbReference type="SUPFAM" id="SSF52113">
    <property type="entry name" value="BRCT domain"/>
    <property type="match status" value="1"/>
</dbReference>
<feature type="compositionally biased region" description="Basic and acidic residues" evidence="17">
    <location>
        <begin position="719"/>
        <end position="738"/>
    </location>
</feature>
<dbReference type="Gene3D" id="1.10.3260.10">
    <property type="entry name" value="DNA ligase, ATP-dependent, N-terminal domain"/>
    <property type="match status" value="1"/>
</dbReference>
<dbReference type="GO" id="GO:0006297">
    <property type="term" value="P:nucleotide-excision repair, DNA gap filling"/>
    <property type="evidence" value="ECO:0007669"/>
    <property type="project" value="TreeGrafter"/>
</dbReference>
<keyword evidence="9 15" id="KW-0067">ATP-binding</keyword>
<organism evidence="20 21">
    <name type="scientific">Leucosporidium creatinivorum</name>
    <dbReference type="NCBI Taxonomy" id="106004"/>
    <lineage>
        <taxon>Eukaryota</taxon>
        <taxon>Fungi</taxon>
        <taxon>Dikarya</taxon>
        <taxon>Basidiomycota</taxon>
        <taxon>Pucciniomycotina</taxon>
        <taxon>Microbotryomycetes</taxon>
        <taxon>Leucosporidiales</taxon>
        <taxon>Leucosporidium</taxon>
    </lineage>
</organism>
<keyword evidence="12 15" id="KW-0234">DNA repair</keyword>
<evidence type="ECO:0000256" key="15">
    <source>
        <dbReference type="RuleBase" id="RU000617"/>
    </source>
</evidence>
<keyword evidence="21" id="KW-1185">Reference proteome</keyword>
<dbReference type="SUPFAM" id="SSF117018">
    <property type="entry name" value="ATP-dependent DNA ligase DNA-binding domain"/>
    <property type="match status" value="1"/>
</dbReference>
<dbReference type="OrthoDB" id="151490at2759"/>
<feature type="compositionally biased region" description="Gly residues" evidence="17">
    <location>
        <begin position="766"/>
        <end position="776"/>
    </location>
</feature>
<evidence type="ECO:0000256" key="1">
    <source>
        <dbReference type="ARBA" id="ARBA00001946"/>
    </source>
</evidence>